<keyword evidence="1" id="KW-0472">Membrane</keyword>
<keyword evidence="1" id="KW-1133">Transmembrane helix</keyword>
<feature type="transmembrane region" description="Helical" evidence="1">
    <location>
        <begin position="36"/>
        <end position="52"/>
    </location>
</feature>
<sequence length="53" mass="6294">MVKYLTQESNDCIYFDVSLKNGAFYPFKARLTCPRPVFFSILMQILILLFHLF</sequence>
<protein>
    <submittedName>
        <fullName evidence="2">Uncharacterized protein</fullName>
    </submittedName>
</protein>
<reference evidence="2" key="1">
    <citation type="submission" date="2014-11" db="EMBL/GenBank/DDBJ databases">
        <authorList>
            <person name="Amaro Gonzalez C."/>
        </authorList>
    </citation>
    <scope>NUCLEOTIDE SEQUENCE</scope>
</reference>
<proteinExistence type="predicted"/>
<evidence type="ECO:0000256" key="1">
    <source>
        <dbReference type="SAM" id="Phobius"/>
    </source>
</evidence>
<reference evidence="2" key="2">
    <citation type="journal article" date="2015" name="Fish Shellfish Immunol.">
        <title>Early steps in the European eel (Anguilla anguilla)-Vibrio vulnificus interaction in the gills: Role of the RtxA13 toxin.</title>
        <authorList>
            <person name="Callol A."/>
            <person name="Pajuelo D."/>
            <person name="Ebbesson L."/>
            <person name="Teles M."/>
            <person name="MacKenzie S."/>
            <person name="Amaro C."/>
        </authorList>
    </citation>
    <scope>NUCLEOTIDE SEQUENCE</scope>
</reference>
<dbReference type="EMBL" id="GBXM01013044">
    <property type="protein sequence ID" value="JAH95533.1"/>
    <property type="molecule type" value="Transcribed_RNA"/>
</dbReference>
<dbReference type="AlphaFoldDB" id="A0A0E9X1F8"/>
<evidence type="ECO:0000313" key="2">
    <source>
        <dbReference type="EMBL" id="JAH95533.1"/>
    </source>
</evidence>
<organism evidence="2">
    <name type="scientific">Anguilla anguilla</name>
    <name type="common">European freshwater eel</name>
    <name type="synonym">Muraena anguilla</name>
    <dbReference type="NCBI Taxonomy" id="7936"/>
    <lineage>
        <taxon>Eukaryota</taxon>
        <taxon>Metazoa</taxon>
        <taxon>Chordata</taxon>
        <taxon>Craniata</taxon>
        <taxon>Vertebrata</taxon>
        <taxon>Euteleostomi</taxon>
        <taxon>Actinopterygii</taxon>
        <taxon>Neopterygii</taxon>
        <taxon>Teleostei</taxon>
        <taxon>Anguilliformes</taxon>
        <taxon>Anguillidae</taxon>
        <taxon>Anguilla</taxon>
    </lineage>
</organism>
<accession>A0A0E9X1F8</accession>
<name>A0A0E9X1F8_ANGAN</name>
<keyword evidence="1" id="KW-0812">Transmembrane</keyword>